<accession>A0A0J8R985</accession>
<dbReference type="Proteomes" id="UP000054559">
    <property type="component" value="Unassembled WGS sequence"/>
</dbReference>
<protein>
    <submittedName>
        <fullName evidence="1">Uncharacterized protein</fullName>
    </submittedName>
</protein>
<organism evidence="1 2">
    <name type="scientific">Coccidioides immitis RMSCC 3703</name>
    <dbReference type="NCBI Taxonomy" id="454286"/>
    <lineage>
        <taxon>Eukaryota</taxon>
        <taxon>Fungi</taxon>
        <taxon>Dikarya</taxon>
        <taxon>Ascomycota</taxon>
        <taxon>Pezizomycotina</taxon>
        <taxon>Eurotiomycetes</taxon>
        <taxon>Eurotiomycetidae</taxon>
        <taxon>Onygenales</taxon>
        <taxon>Onygenaceae</taxon>
        <taxon>Coccidioides</taxon>
    </lineage>
</organism>
<dbReference type="AlphaFoldDB" id="A0A0J8R985"/>
<reference evidence="2" key="1">
    <citation type="journal article" date="2010" name="Genome Res.">
        <title>Population genomic sequencing of Coccidioides fungi reveals recent hybridization and transposon control.</title>
        <authorList>
            <person name="Neafsey D.E."/>
            <person name="Barker B.M."/>
            <person name="Sharpton T.J."/>
            <person name="Stajich J.E."/>
            <person name="Park D.J."/>
            <person name="Whiston E."/>
            <person name="Hung C.-Y."/>
            <person name="McMahan C."/>
            <person name="White J."/>
            <person name="Sykes S."/>
            <person name="Heiman D."/>
            <person name="Young S."/>
            <person name="Zeng Q."/>
            <person name="Abouelleil A."/>
            <person name="Aftuck L."/>
            <person name="Bessette D."/>
            <person name="Brown A."/>
            <person name="FitzGerald M."/>
            <person name="Lui A."/>
            <person name="Macdonald J.P."/>
            <person name="Priest M."/>
            <person name="Orbach M.J."/>
            <person name="Galgiani J.N."/>
            <person name="Kirkland T.N."/>
            <person name="Cole G.T."/>
            <person name="Birren B.W."/>
            <person name="Henn M.R."/>
            <person name="Taylor J.W."/>
            <person name="Rounsley S.D."/>
        </authorList>
    </citation>
    <scope>NUCLEOTIDE SEQUENCE [LARGE SCALE GENOMIC DNA]</scope>
    <source>
        <strain evidence="2">RMSCC 3703</strain>
    </source>
</reference>
<evidence type="ECO:0000313" key="1">
    <source>
        <dbReference type="EMBL" id="KMU80343.1"/>
    </source>
</evidence>
<gene>
    <name evidence="1" type="ORF">CISG_02194</name>
</gene>
<dbReference type="EMBL" id="DS268124">
    <property type="protein sequence ID" value="KMU80343.1"/>
    <property type="molecule type" value="Genomic_DNA"/>
</dbReference>
<proteinExistence type="predicted"/>
<evidence type="ECO:0000313" key="2">
    <source>
        <dbReference type="Proteomes" id="UP000054559"/>
    </source>
</evidence>
<name>A0A0J8R985_COCIT</name>
<sequence length="122" mass="13213">MGLHLGGRVLSERILEPTVQQLSSSHSSSTVSTLVSITPRGYLGSAPSVACKGKHVSNLTLVPTDERVDWRGCSPGHAVLRNQHYSTPAPTLAASERGIVARTARRVMKQTHVRREGALRKH</sequence>